<dbReference type="AlphaFoldDB" id="A0AAV5X0Y5"/>
<accession>A0AAV5X0Y5</accession>
<organism evidence="2 3">
    <name type="scientific">Pristionchus fissidentatus</name>
    <dbReference type="NCBI Taxonomy" id="1538716"/>
    <lineage>
        <taxon>Eukaryota</taxon>
        <taxon>Metazoa</taxon>
        <taxon>Ecdysozoa</taxon>
        <taxon>Nematoda</taxon>
        <taxon>Chromadorea</taxon>
        <taxon>Rhabditida</taxon>
        <taxon>Rhabditina</taxon>
        <taxon>Diplogasteromorpha</taxon>
        <taxon>Diplogasteroidea</taxon>
        <taxon>Neodiplogasteridae</taxon>
        <taxon>Pristionchus</taxon>
    </lineage>
</organism>
<feature type="region of interest" description="Disordered" evidence="1">
    <location>
        <begin position="1"/>
        <end position="105"/>
    </location>
</feature>
<dbReference type="EMBL" id="BTSY01000007">
    <property type="protein sequence ID" value="GMT35379.1"/>
    <property type="molecule type" value="Genomic_DNA"/>
</dbReference>
<feature type="compositionally biased region" description="Basic and acidic residues" evidence="1">
    <location>
        <begin position="71"/>
        <end position="80"/>
    </location>
</feature>
<sequence length="105" mass="12146">KAEEKENKIEGDSSDSECERPSERSHRSRSKNGCGKKSIQEKKTVEEKIKKTNNEDKSSDSESEFQPSRPIRSDDEKRSSDEDDDYIPEGKKYKMATRKSRRSSK</sequence>
<feature type="compositionally biased region" description="Basic residues" evidence="1">
    <location>
        <begin position="93"/>
        <end position="105"/>
    </location>
</feature>
<feature type="compositionally biased region" description="Basic and acidic residues" evidence="1">
    <location>
        <begin position="1"/>
        <end position="25"/>
    </location>
</feature>
<protein>
    <submittedName>
        <fullName evidence="2">Uncharacterized protein</fullName>
    </submittedName>
</protein>
<dbReference type="Proteomes" id="UP001432322">
    <property type="component" value="Unassembled WGS sequence"/>
</dbReference>
<feature type="compositionally biased region" description="Basic and acidic residues" evidence="1">
    <location>
        <begin position="38"/>
        <end position="60"/>
    </location>
</feature>
<keyword evidence="3" id="KW-1185">Reference proteome</keyword>
<proteinExistence type="predicted"/>
<gene>
    <name evidence="2" type="ORF">PFISCL1PPCAC_26676</name>
</gene>
<feature type="non-terminal residue" evidence="2">
    <location>
        <position position="1"/>
    </location>
</feature>
<evidence type="ECO:0000313" key="3">
    <source>
        <dbReference type="Proteomes" id="UP001432322"/>
    </source>
</evidence>
<reference evidence="2" key="1">
    <citation type="submission" date="2023-10" db="EMBL/GenBank/DDBJ databases">
        <title>Genome assembly of Pristionchus species.</title>
        <authorList>
            <person name="Yoshida K."/>
            <person name="Sommer R.J."/>
        </authorList>
    </citation>
    <scope>NUCLEOTIDE SEQUENCE</scope>
    <source>
        <strain evidence="2">RS5133</strain>
    </source>
</reference>
<name>A0AAV5X0Y5_9BILA</name>
<evidence type="ECO:0000313" key="2">
    <source>
        <dbReference type="EMBL" id="GMT35379.1"/>
    </source>
</evidence>
<evidence type="ECO:0000256" key="1">
    <source>
        <dbReference type="SAM" id="MobiDB-lite"/>
    </source>
</evidence>
<comment type="caution">
    <text evidence="2">The sequence shown here is derived from an EMBL/GenBank/DDBJ whole genome shotgun (WGS) entry which is preliminary data.</text>
</comment>